<proteinExistence type="predicted"/>
<name>A0A6B0YX84_9CHLR</name>
<reference evidence="1" key="1">
    <citation type="submission" date="2019-09" db="EMBL/GenBank/DDBJ databases">
        <title>Characterisation of the sponge microbiome using genome-centric metagenomics.</title>
        <authorList>
            <person name="Engelberts J.P."/>
            <person name="Robbins S.J."/>
            <person name="De Goeij J.M."/>
            <person name="Aranda M."/>
            <person name="Bell S.C."/>
            <person name="Webster N.S."/>
        </authorList>
    </citation>
    <scope>NUCLEOTIDE SEQUENCE</scope>
    <source>
        <strain evidence="1">SB0664_bin_27</strain>
    </source>
</reference>
<dbReference type="Pfam" id="PF11376">
    <property type="entry name" value="DUF3179"/>
    <property type="match status" value="1"/>
</dbReference>
<comment type="caution">
    <text evidence="1">The sequence shown here is derived from an EMBL/GenBank/DDBJ whole genome shotgun (WGS) entry which is preliminary data.</text>
</comment>
<gene>
    <name evidence="1" type="ORF">F4Y42_17565</name>
</gene>
<dbReference type="EMBL" id="VXRG01000141">
    <property type="protein sequence ID" value="MXY95253.1"/>
    <property type="molecule type" value="Genomic_DNA"/>
</dbReference>
<protein>
    <submittedName>
        <fullName evidence="1">DUF3179 domain-containing protein</fullName>
    </submittedName>
</protein>
<sequence length="236" mass="26066">MTPVLDGETYTFATRGLYNGMSLMGDHQTGSFWDHVTGECLHGPLKGRRLDLEPLRHMRADQALAQFPDARIGRSRLPLPFGLAAGLMKVLVRLTRGRFLPPGFAGSMGAEDPRRPRLEMGLGVWTDSVSRYYPLEVLKAKGGVLFDVIDSSDLLIYLDPVSGTPTPLFADGQDAEWDGSDLRLEDGAFVRNGRLYDPSGDELPTEQPLHLFARWYGFSLTFPNCEIYGDAGEGSE</sequence>
<evidence type="ECO:0000313" key="1">
    <source>
        <dbReference type="EMBL" id="MXY95253.1"/>
    </source>
</evidence>
<accession>A0A6B0YX84</accession>
<organism evidence="1">
    <name type="scientific">Caldilineaceae bacterium SB0664_bin_27</name>
    <dbReference type="NCBI Taxonomy" id="2605260"/>
    <lineage>
        <taxon>Bacteria</taxon>
        <taxon>Bacillati</taxon>
        <taxon>Chloroflexota</taxon>
        <taxon>Caldilineae</taxon>
        <taxon>Caldilineales</taxon>
        <taxon>Caldilineaceae</taxon>
    </lineage>
</organism>
<dbReference type="InterPro" id="IPR021516">
    <property type="entry name" value="DUF3179"/>
</dbReference>
<dbReference type="AlphaFoldDB" id="A0A6B0YX84"/>